<dbReference type="AlphaFoldDB" id="A0A0V1AKL3"/>
<protein>
    <submittedName>
        <fullName evidence="2">Uncharacterized protein</fullName>
    </submittedName>
</protein>
<feature type="region of interest" description="Disordered" evidence="1">
    <location>
        <begin position="23"/>
        <end position="97"/>
    </location>
</feature>
<evidence type="ECO:0000256" key="1">
    <source>
        <dbReference type="SAM" id="MobiDB-lite"/>
    </source>
</evidence>
<keyword evidence="3" id="KW-1185">Reference proteome</keyword>
<sequence>MLRDDGSYIPEKSRKKLEFLTVKSSVEERSVESAPSETGIDYDHTDDDSLDQKKPGRVVRTQNLDRKRSRSVGREMTVDNDDDELQMHNSPKRSKDDLEIGFIESEKCPMKSTLNIPEAKRVGYRQSMNKSISEPYLMELRNLPMSTLQVMNPVLLKSQTTLA</sequence>
<dbReference type="InParanoid" id="A0A0V1AKL3"/>
<proteinExistence type="predicted"/>
<evidence type="ECO:0000313" key="3">
    <source>
        <dbReference type="Proteomes" id="UP000054776"/>
    </source>
</evidence>
<evidence type="ECO:0000313" key="2">
    <source>
        <dbReference type="EMBL" id="KRY25393.1"/>
    </source>
</evidence>
<organism evidence="2 3">
    <name type="scientific">Trichinella spiralis</name>
    <name type="common">Trichina worm</name>
    <dbReference type="NCBI Taxonomy" id="6334"/>
    <lineage>
        <taxon>Eukaryota</taxon>
        <taxon>Metazoa</taxon>
        <taxon>Ecdysozoa</taxon>
        <taxon>Nematoda</taxon>
        <taxon>Enoplea</taxon>
        <taxon>Dorylaimia</taxon>
        <taxon>Trichinellida</taxon>
        <taxon>Trichinellidae</taxon>
        <taxon>Trichinella</taxon>
    </lineage>
</organism>
<dbReference type="Proteomes" id="UP000054776">
    <property type="component" value="Unassembled WGS sequence"/>
</dbReference>
<accession>A0A0V1AKL3</accession>
<name>A0A0V1AKL3_TRISP</name>
<reference evidence="2 3" key="1">
    <citation type="submission" date="2015-01" db="EMBL/GenBank/DDBJ databases">
        <title>Evolution of Trichinella species and genotypes.</title>
        <authorList>
            <person name="Korhonen P.K."/>
            <person name="Edoardo P."/>
            <person name="Giuseppe L.R."/>
            <person name="Gasser R.B."/>
        </authorList>
    </citation>
    <scope>NUCLEOTIDE SEQUENCE [LARGE SCALE GENOMIC DNA]</scope>
    <source>
        <strain evidence="2">ISS3</strain>
    </source>
</reference>
<comment type="caution">
    <text evidence="2">The sequence shown here is derived from an EMBL/GenBank/DDBJ whole genome shotgun (WGS) entry which is preliminary data.</text>
</comment>
<gene>
    <name evidence="2" type="ORF">T01_14624</name>
</gene>
<dbReference type="STRING" id="6334.A0A0V1AKL3"/>
<feature type="non-terminal residue" evidence="2">
    <location>
        <position position="163"/>
    </location>
</feature>
<dbReference type="EMBL" id="JYDH01000984">
    <property type="protein sequence ID" value="KRY25393.1"/>
    <property type="molecule type" value="Genomic_DNA"/>
</dbReference>